<keyword evidence="3" id="KW-1185">Reference proteome</keyword>
<dbReference type="PROSITE" id="PS50013">
    <property type="entry name" value="CHROMO_2"/>
    <property type="match status" value="1"/>
</dbReference>
<feature type="domain" description="Chromo" evidence="1">
    <location>
        <begin position="101"/>
        <end position="144"/>
    </location>
</feature>
<dbReference type="InterPro" id="IPR016197">
    <property type="entry name" value="Chromo-like_dom_sf"/>
</dbReference>
<protein>
    <recommendedName>
        <fullName evidence="1">Chromo domain-containing protein</fullName>
    </recommendedName>
</protein>
<accession>A0A9Q3F9P1</accession>
<evidence type="ECO:0000313" key="2">
    <source>
        <dbReference type="EMBL" id="MBW0533270.1"/>
    </source>
</evidence>
<dbReference type="GO" id="GO:0006338">
    <property type="term" value="P:chromatin remodeling"/>
    <property type="evidence" value="ECO:0007669"/>
    <property type="project" value="UniProtKB-ARBA"/>
</dbReference>
<reference evidence="2" key="1">
    <citation type="submission" date="2021-03" db="EMBL/GenBank/DDBJ databases">
        <title>Draft genome sequence of rust myrtle Austropuccinia psidii MF-1, a brazilian biotype.</title>
        <authorList>
            <person name="Quecine M.C."/>
            <person name="Pachon D.M.R."/>
            <person name="Bonatelli M.L."/>
            <person name="Correr F.H."/>
            <person name="Franceschini L.M."/>
            <person name="Leite T.F."/>
            <person name="Margarido G.R.A."/>
            <person name="Almeida C.A."/>
            <person name="Ferrarezi J.A."/>
            <person name="Labate C.A."/>
        </authorList>
    </citation>
    <scope>NUCLEOTIDE SEQUENCE</scope>
    <source>
        <strain evidence="2">MF-1</strain>
    </source>
</reference>
<dbReference type="AlphaFoldDB" id="A0A9Q3F9P1"/>
<dbReference type="EMBL" id="AVOT02038404">
    <property type="protein sequence ID" value="MBW0533270.1"/>
    <property type="molecule type" value="Genomic_DNA"/>
</dbReference>
<dbReference type="Pfam" id="PF00385">
    <property type="entry name" value="Chromo"/>
    <property type="match status" value="1"/>
</dbReference>
<gene>
    <name evidence="2" type="ORF">O181_072985</name>
</gene>
<evidence type="ECO:0000259" key="1">
    <source>
        <dbReference type="PROSITE" id="PS50013"/>
    </source>
</evidence>
<dbReference type="Proteomes" id="UP000765509">
    <property type="component" value="Unassembled WGS sequence"/>
</dbReference>
<comment type="caution">
    <text evidence="2">The sequence shown here is derived from an EMBL/GenBank/DDBJ whole genome shotgun (WGS) entry which is preliminary data.</text>
</comment>
<dbReference type="Pfam" id="PF24626">
    <property type="entry name" value="SH3_Tf2-1"/>
    <property type="match status" value="1"/>
</dbReference>
<dbReference type="SUPFAM" id="SSF54160">
    <property type="entry name" value="Chromo domain-like"/>
    <property type="match status" value="1"/>
</dbReference>
<sequence length="144" mass="17101">MYADKSRACQTVFNPGEMILLSSKNIKYTRTTKKLSERWLGTFPILKKVSTHAYHVKLPCIWKYIHPVLHISLLEPVKTLEIPDWHQEPPSPILFEEEEEWEVSQILDSKLKRAKLWYLVEWNGFSQYPERSTWQTTKNIKNCP</sequence>
<evidence type="ECO:0000313" key="3">
    <source>
        <dbReference type="Proteomes" id="UP000765509"/>
    </source>
</evidence>
<dbReference type="InterPro" id="IPR000953">
    <property type="entry name" value="Chromo/chromo_shadow_dom"/>
</dbReference>
<name>A0A9Q3F9P1_9BASI</name>
<dbReference type="InterPro" id="IPR023780">
    <property type="entry name" value="Chromo_domain"/>
</dbReference>
<organism evidence="2 3">
    <name type="scientific">Austropuccinia psidii MF-1</name>
    <dbReference type="NCBI Taxonomy" id="1389203"/>
    <lineage>
        <taxon>Eukaryota</taxon>
        <taxon>Fungi</taxon>
        <taxon>Dikarya</taxon>
        <taxon>Basidiomycota</taxon>
        <taxon>Pucciniomycotina</taxon>
        <taxon>Pucciniomycetes</taxon>
        <taxon>Pucciniales</taxon>
        <taxon>Sphaerophragmiaceae</taxon>
        <taxon>Austropuccinia</taxon>
    </lineage>
</organism>
<proteinExistence type="predicted"/>
<dbReference type="InterPro" id="IPR056924">
    <property type="entry name" value="SH3_Tf2-1"/>
</dbReference>
<dbReference type="Gene3D" id="2.40.50.40">
    <property type="match status" value="1"/>
</dbReference>